<dbReference type="RefSeq" id="WP_369046413.1">
    <property type="nucleotide sequence ID" value="NZ_CP163302.1"/>
</dbReference>
<accession>A0AB39L576</accession>
<comment type="similarity">
    <text evidence="1 6">Belongs to the enoyl-CoA hydratase/isomerase family.</text>
</comment>
<evidence type="ECO:0000256" key="5">
    <source>
        <dbReference type="ARBA" id="ARBA00023717"/>
    </source>
</evidence>
<evidence type="ECO:0000256" key="1">
    <source>
        <dbReference type="ARBA" id="ARBA00005254"/>
    </source>
</evidence>
<dbReference type="PANTHER" id="PTHR11941">
    <property type="entry name" value="ENOYL-COA HYDRATASE-RELATED"/>
    <property type="match status" value="1"/>
</dbReference>
<proteinExistence type="inferred from homology"/>
<dbReference type="PANTHER" id="PTHR11941:SF54">
    <property type="entry name" value="ENOYL-COA HYDRATASE, MITOCHONDRIAL"/>
    <property type="match status" value="1"/>
</dbReference>
<organism evidence="7">
    <name type="scientific">Sinomonas puerhi</name>
    <dbReference type="NCBI Taxonomy" id="3238584"/>
    <lineage>
        <taxon>Bacteria</taxon>
        <taxon>Bacillati</taxon>
        <taxon>Actinomycetota</taxon>
        <taxon>Actinomycetes</taxon>
        <taxon>Micrococcales</taxon>
        <taxon>Micrococcaceae</taxon>
        <taxon>Sinomonas</taxon>
    </lineage>
</organism>
<dbReference type="InterPro" id="IPR001753">
    <property type="entry name" value="Enoyl-CoA_hydra/iso"/>
</dbReference>
<dbReference type="Gene3D" id="1.10.12.10">
    <property type="entry name" value="Lyase 2-enoyl-coa Hydratase, Chain A, domain 2"/>
    <property type="match status" value="1"/>
</dbReference>
<dbReference type="InterPro" id="IPR014748">
    <property type="entry name" value="Enoyl-CoA_hydra_C"/>
</dbReference>
<evidence type="ECO:0000313" key="7">
    <source>
        <dbReference type="EMBL" id="XDP46020.1"/>
    </source>
</evidence>
<dbReference type="SUPFAM" id="SSF52096">
    <property type="entry name" value="ClpP/crotonase"/>
    <property type="match status" value="1"/>
</dbReference>
<name>A0AB39L576_9MICC</name>
<comment type="catalytic activity">
    <reaction evidence="5">
        <text>a 4-saturated-(3S)-3-hydroxyacyl-CoA = a (3E)-enoyl-CoA + H2O</text>
        <dbReference type="Rhea" id="RHEA:20724"/>
        <dbReference type="ChEBI" id="CHEBI:15377"/>
        <dbReference type="ChEBI" id="CHEBI:58521"/>
        <dbReference type="ChEBI" id="CHEBI:137480"/>
        <dbReference type="EC" id="4.2.1.17"/>
    </reaction>
</comment>
<keyword evidence="3" id="KW-0456">Lyase</keyword>
<dbReference type="EC" id="4.2.1.17" evidence="2"/>
<protein>
    <recommendedName>
        <fullName evidence="2">enoyl-CoA hydratase</fullName>
        <ecNumber evidence="2">4.2.1.17</ecNumber>
    </recommendedName>
</protein>
<gene>
    <name evidence="7" type="ORF">AB5L97_03070</name>
</gene>
<evidence type="ECO:0000256" key="3">
    <source>
        <dbReference type="ARBA" id="ARBA00023239"/>
    </source>
</evidence>
<evidence type="ECO:0000256" key="6">
    <source>
        <dbReference type="RuleBase" id="RU003707"/>
    </source>
</evidence>
<dbReference type="AlphaFoldDB" id="A0AB39L576"/>
<dbReference type="Pfam" id="PF00378">
    <property type="entry name" value="ECH_1"/>
    <property type="match status" value="1"/>
</dbReference>
<dbReference type="CDD" id="cd06558">
    <property type="entry name" value="crotonase-like"/>
    <property type="match status" value="1"/>
</dbReference>
<sequence length="274" mass="28903">MSAPASTDRVPAADRDAGSVGLSYSEDGHVATITLDRAAKLNTLTLPLLRELRQRILEVGASRARLLMLRTAGEKVFCVGADINQFSALEPAQMWREWIETGHQAFDALARLRQPSIAVVDGLAFGGGLELALACDFRVIADETRIALPETGLGTVPGWGGTERATELVGRARAKELVLTRRQLSGAEAVEWGLATAHAPKERLAEEAERIAGEILAGAPVAIQLAKQIIDAAAEGAPSRVLEALAGGLASATADLAEGVAAFRGKRTPTFTDH</sequence>
<dbReference type="GO" id="GO:0006635">
    <property type="term" value="P:fatty acid beta-oxidation"/>
    <property type="evidence" value="ECO:0007669"/>
    <property type="project" value="TreeGrafter"/>
</dbReference>
<reference evidence="7" key="1">
    <citation type="submission" date="2024-07" db="EMBL/GenBank/DDBJ databases">
        <authorList>
            <person name="fu j."/>
        </authorList>
    </citation>
    <scope>NUCLEOTIDE SEQUENCE</scope>
    <source>
        <strain evidence="7">P10A9</strain>
    </source>
</reference>
<dbReference type="InterPro" id="IPR018376">
    <property type="entry name" value="Enoyl-CoA_hyd/isom_CS"/>
</dbReference>
<dbReference type="FunFam" id="3.90.226.10:FF:000009">
    <property type="entry name" value="Carnitinyl-CoA dehydratase"/>
    <property type="match status" value="1"/>
</dbReference>
<dbReference type="InterPro" id="IPR029045">
    <property type="entry name" value="ClpP/crotonase-like_dom_sf"/>
</dbReference>
<dbReference type="Gene3D" id="3.90.226.10">
    <property type="entry name" value="2-enoyl-CoA Hydratase, Chain A, domain 1"/>
    <property type="match status" value="1"/>
</dbReference>
<dbReference type="PROSITE" id="PS00166">
    <property type="entry name" value="ENOYL_COA_HYDRATASE"/>
    <property type="match status" value="1"/>
</dbReference>
<evidence type="ECO:0000256" key="2">
    <source>
        <dbReference type="ARBA" id="ARBA00012076"/>
    </source>
</evidence>
<dbReference type="EMBL" id="CP163302">
    <property type="protein sequence ID" value="XDP46020.1"/>
    <property type="molecule type" value="Genomic_DNA"/>
</dbReference>
<dbReference type="KEGG" id="spue:AB5L97_03070"/>
<dbReference type="GO" id="GO:0004300">
    <property type="term" value="F:enoyl-CoA hydratase activity"/>
    <property type="evidence" value="ECO:0007669"/>
    <property type="project" value="UniProtKB-EC"/>
</dbReference>
<comment type="catalytic activity">
    <reaction evidence="4">
        <text>a (3S)-3-hydroxyacyl-CoA = a (2E)-enoyl-CoA + H2O</text>
        <dbReference type="Rhea" id="RHEA:16105"/>
        <dbReference type="ChEBI" id="CHEBI:15377"/>
        <dbReference type="ChEBI" id="CHEBI:57318"/>
        <dbReference type="ChEBI" id="CHEBI:58856"/>
        <dbReference type="EC" id="4.2.1.17"/>
    </reaction>
</comment>
<evidence type="ECO:0000256" key="4">
    <source>
        <dbReference type="ARBA" id="ARBA00023709"/>
    </source>
</evidence>